<gene>
    <name evidence="1" type="ORF">CRENPOLYSF2_900012</name>
</gene>
<protein>
    <submittedName>
        <fullName evidence="1">Uncharacterized protein</fullName>
    </submittedName>
</protein>
<dbReference type="AlphaFoldDB" id="A0A1R4HIX6"/>
<dbReference type="Proteomes" id="UP000195442">
    <property type="component" value="Unassembled WGS sequence"/>
</dbReference>
<proteinExistence type="predicted"/>
<evidence type="ECO:0000313" key="1">
    <source>
        <dbReference type="EMBL" id="SJM96177.1"/>
    </source>
</evidence>
<evidence type="ECO:0000313" key="2">
    <source>
        <dbReference type="Proteomes" id="UP000195442"/>
    </source>
</evidence>
<dbReference type="OrthoDB" id="5572199at2"/>
<sequence>MKKYLLLFVGLGALIAFMRLVVLPLVLEVVASDTFLVESKDEAQTNSISTPLTAIAFDHCNSYIKSELGDKVTVSFPDKPLKAWGFGNYQYIIHSEFTVAGNASNPKTYACRITYDNGDDQEGIADFKNWTIDGLTGLDGL</sequence>
<organism evidence="1 2">
    <name type="scientific">Crenothrix polyspora</name>
    <dbReference type="NCBI Taxonomy" id="360316"/>
    <lineage>
        <taxon>Bacteria</taxon>
        <taxon>Pseudomonadati</taxon>
        <taxon>Pseudomonadota</taxon>
        <taxon>Gammaproteobacteria</taxon>
        <taxon>Methylococcales</taxon>
        <taxon>Crenotrichaceae</taxon>
        <taxon>Crenothrix</taxon>
    </lineage>
</organism>
<dbReference type="RefSeq" id="WP_087148566.1">
    <property type="nucleotide sequence ID" value="NZ_FUKJ01000458.1"/>
</dbReference>
<accession>A0A1R4HIX6</accession>
<name>A0A1R4HIX6_9GAMM</name>
<reference evidence="2" key="1">
    <citation type="submission" date="2017-02" db="EMBL/GenBank/DDBJ databases">
        <authorList>
            <person name="Daims H."/>
        </authorList>
    </citation>
    <scope>NUCLEOTIDE SEQUENCE [LARGE SCALE GENOMIC DNA]</scope>
</reference>
<dbReference type="EMBL" id="FUKJ01000458">
    <property type="protein sequence ID" value="SJM96177.1"/>
    <property type="molecule type" value="Genomic_DNA"/>
</dbReference>
<keyword evidence="2" id="KW-1185">Reference proteome</keyword>